<name>A0A9W8ZWL1_9AGAR</name>
<organism evidence="2 3">
    <name type="scientific">Lentinula aciculospora</name>
    <dbReference type="NCBI Taxonomy" id="153920"/>
    <lineage>
        <taxon>Eukaryota</taxon>
        <taxon>Fungi</taxon>
        <taxon>Dikarya</taxon>
        <taxon>Basidiomycota</taxon>
        <taxon>Agaricomycotina</taxon>
        <taxon>Agaricomycetes</taxon>
        <taxon>Agaricomycetidae</taxon>
        <taxon>Agaricales</taxon>
        <taxon>Marasmiineae</taxon>
        <taxon>Omphalotaceae</taxon>
        <taxon>Lentinula</taxon>
    </lineage>
</organism>
<dbReference type="OrthoDB" id="2929525at2759"/>
<keyword evidence="1" id="KW-0812">Transmembrane</keyword>
<proteinExistence type="predicted"/>
<feature type="transmembrane region" description="Helical" evidence="1">
    <location>
        <begin position="50"/>
        <end position="75"/>
    </location>
</feature>
<feature type="transmembrane region" description="Helical" evidence="1">
    <location>
        <begin position="119"/>
        <end position="140"/>
    </location>
</feature>
<feature type="transmembrane region" description="Helical" evidence="1">
    <location>
        <begin position="12"/>
        <end position="38"/>
    </location>
</feature>
<evidence type="ECO:0000313" key="3">
    <source>
        <dbReference type="Proteomes" id="UP001150266"/>
    </source>
</evidence>
<accession>A0A9W8ZWL1</accession>
<feature type="transmembrane region" description="Helical" evidence="1">
    <location>
        <begin position="160"/>
        <end position="184"/>
    </location>
</feature>
<evidence type="ECO:0000256" key="1">
    <source>
        <dbReference type="SAM" id="Phobius"/>
    </source>
</evidence>
<gene>
    <name evidence="2" type="ORF">J3R30DRAFT_3714403</name>
</gene>
<feature type="transmembrane region" description="Helical" evidence="1">
    <location>
        <begin position="205"/>
        <end position="230"/>
    </location>
</feature>
<reference evidence="2" key="1">
    <citation type="submission" date="2022-08" db="EMBL/GenBank/DDBJ databases">
        <title>A Global Phylogenomic Analysis of the Shiitake Genus Lentinula.</title>
        <authorList>
            <consortium name="DOE Joint Genome Institute"/>
            <person name="Sierra-Patev S."/>
            <person name="Min B."/>
            <person name="Naranjo-Ortiz M."/>
            <person name="Looney B."/>
            <person name="Konkel Z."/>
            <person name="Slot J.C."/>
            <person name="Sakamoto Y."/>
            <person name="Steenwyk J.L."/>
            <person name="Rokas A."/>
            <person name="Carro J."/>
            <person name="Camarero S."/>
            <person name="Ferreira P."/>
            <person name="Molpeceres G."/>
            <person name="Ruiz-Duenas F.J."/>
            <person name="Serrano A."/>
            <person name="Henrissat B."/>
            <person name="Drula E."/>
            <person name="Hughes K.W."/>
            <person name="Mata J.L."/>
            <person name="Ishikawa N.K."/>
            <person name="Vargas-Isla R."/>
            <person name="Ushijima S."/>
            <person name="Smith C.A."/>
            <person name="Ahrendt S."/>
            <person name="Andreopoulos W."/>
            <person name="He G."/>
            <person name="Labutti K."/>
            <person name="Lipzen A."/>
            <person name="Ng V."/>
            <person name="Riley R."/>
            <person name="Sandor L."/>
            <person name="Barry K."/>
            <person name="Martinez A.T."/>
            <person name="Xiao Y."/>
            <person name="Gibbons J.G."/>
            <person name="Terashima K."/>
            <person name="Grigoriev I.V."/>
            <person name="Hibbett D.S."/>
        </authorList>
    </citation>
    <scope>NUCLEOTIDE SEQUENCE</scope>
    <source>
        <strain evidence="2">JLM2183</strain>
    </source>
</reference>
<sequence length="232" mass="26157">MPPISTFDSPELLGALEIGAFVSIFMFGTVTMQGHVYYQNCQNEPKWRTYFIALILLLELGHTIVTAQSVWWATITIADMVIKPGNGYATAACTLYSSVITFFVKAYYINSIRVLSSKLWLSILGWILTVIDFGTSLVVSYEAFMDVPREPNNFSFEREWRWLITSGLALGALVDVLIAAAMVYHLRQLSPMLDLQMKRYEKSTLFISAALMIPVDSAAKMLNRLLIWTIGM</sequence>
<keyword evidence="1" id="KW-0472">Membrane</keyword>
<protein>
    <submittedName>
        <fullName evidence="2">Uncharacterized protein</fullName>
    </submittedName>
</protein>
<keyword evidence="3" id="KW-1185">Reference proteome</keyword>
<evidence type="ECO:0000313" key="2">
    <source>
        <dbReference type="EMBL" id="KAJ4468899.1"/>
    </source>
</evidence>
<dbReference type="Proteomes" id="UP001150266">
    <property type="component" value="Unassembled WGS sequence"/>
</dbReference>
<dbReference type="AlphaFoldDB" id="A0A9W8ZWL1"/>
<keyword evidence="1" id="KW-1133">Transmembrane helix</keyword>
<comment type="caution">
    <text evidence="2">The sequence shown here is derived from an EMBL/GenBank/DDBJ whole genome shotgun (WGS) entry which is preliminary data.</text>
</comment>
<feature type="transmembrane region" description="Helical" evidence="1">
    <location>
        <begin position="87"/>
        <end position="107"/>
    </location>
</feature>
<dbReference type="EMBL" id="JAOTPV010000034">
    <property type="protein sequence ID" value="KAJ4468899.1"/>
    <property type="molecule type" value="Genomic_DNA"/>
</dbReference>